<evidence type="ECO:0000256" key="7">
    <source>
        <dbReference type="ARBA" id="ARBA00022989"/>
    </source>
</evidence>
<feature type="transmembrane region" description="Helical" evidence="11">
    <location>
        <begin position="55"/>
        <end position="77"/>
    </location>
</feature>
<keyword evidence="10 11" id="KW-0275">Fatty acid biosynthesis</keyword>
<evidence type="ECO:0000256" key="8">
    <source>
        <dbReference type="ARBA" id="ARBA00023098"/>
    </source>
</evidence>
<dbReference type="GO" id="GO:0030148">
    <property type="term" value="P:sphingolipid biosynthetic process"/>
    <property type="evidence" value="ECO:0000318"/>
    <property type="project" value="GO_Central"/>
</dbReference>
<sequence>VLSLKTISTFRPAIMLDWDRLATVKFNASELLSITFGAATNGYPEQRARDWIADHFYFCLQANIAYFVLIFSIKFFMRNREPFDLQRKLNIWNAILAAFSIGGCLYTTPDFVGSLWNRGFRGSYCYNDGLMEGVNGWWVWLFVLSKLAEFTDTFFIVLRKKPLMFLHWYHHILTSIFAFYTFPVMSAFVRWVIWLNLTVHSFMYSYYFLRSIRVPVPGFVAKFITSSQILQARQLHIFSLSSPVGFVISIVVLIACLVEHYVFKSMGDCDFHIPSFWFTLIMDTTYLILFTNFFLKSYVIKGGKDKYKKVATEPKKEK</sequence>
<dbReference type="InterPro" id="IPR002076">
    <property type="entry name" value="ELO_fam"/>
</dbReference>
<keyword evidence="8 11" id="KW-0443">Lipid metabolism</keyword>
<dbReference type="GO" id="GO:0019367">
    <property type="term" value="P:fatty acid elongation, saturated fatty acid"/>
    <property type="evidence" value="ECO:0000318"/>
    <property type="project" value="GO_Central"/>
</dbReference>
<reference evidence="12" key="2">
    <citation type="submission" date="2022-06" db="UniProtKB">
        <authorList>
            <consortium name="EnsemblMetazoa"/>
        </authorList>
    </citation>
    <scope>IDENTIFICATION</scope>
    <source>
        <strain evidence="12">PS312</strain>
    </source>
</reference>
<keyword evidence="5 11" id="KW-0812">Transmembrane</keyword>
<dbReference type="PANTHER" id="PTHR11157:SF26">
    <property type="entry name" value="ELONGATION OF LONG CHAIN FATTY ACIDS PROTEIN 1"/>
    <property type="match status" value="1"/>
</dbReference>
<dbReference type="OrthoDB" id="10259681at2759"/>
<dbReference type="InterPro" id="IPR030457">
    <property type="entry name" value="ELO_CS"/>
</dbReference>
<dbReference type="EnsemblMetazoa" id="PPA36530.1">
    <property type="protein sequence ID" value="PPA36530.1"/>
    <property type="gene ID" value="WBGene00274899"/>
</dbReference>
<keyword evidence="7 11" id="KW-1133">Transmembrane helix</keyword>
<comment type="pathway">
    <text evidence="2">Lipid metabolism; fatty acid biosynthesis.</text>
</comment>
<feature type="transmembrane region" description="Helical" evidence="11">
    <location>
        <begin position="89"/>
        <end position="108"/>
    </location>
</feature>
<feature type="transmembrane region" description="Helical" evidence="11">
    <location>
        <begin position="165"/>
        <end position="182"/>
    </location>
</feature>
<comment type="subcellular location">
    <subcellularLocation>
        <location evidence="1">Membrane</location>
        <topology evidence="1">Multi-pass membrane protein</topology>
    </subcellularLocation>
</comment>
<evidence type="ECO:0000256" key="9">
    <source>
        <dbReference type="ARBA" id="ARBA00023136"/>
    </source>
</evidence>
<feature type="transmembrane region" description="Helical" evidence="11">
    <location>
        <begin position="275"/>
        <end position="295"/>
    </location>
</feature>
<feature type="transmembrane region" description="Helical" evidence="11">
    <location>
        <begin position="137"/>
        <end position="158"/>
    </location>
</feature>
<dbReference type="GO" id="GO:0034625">
    <property type="term" value="P:fatty acid elongation, monounsaturated fatty acid"/>
    <property type="evidence" value="ECO:0000318"/>
    <property type="project" value="GO_Central"/>
</dbReference>
<proteinExistence type="inferred from homology"/>
<dbReference type="PROSITE" id="PS01188">
    <property type="entry name" value="ELO"/>
    <property type="match status" value="1"/>
</dbReference>
<dbReference type="GO" id="GO:0009922">
    <property type="term" value="F:fatty acid elongase activity"/>
    <property type="evidence" value="ECO:0000318"/>
    <property type="project" value="GO_Central"/>
</dbReference>
<gene>
    <name evidence="12" type="primary">WBGene00274899</name>
</gene>
<evidence type="ECO:0000256" key="10">
    <source>
        <dbReference type="ARBA" id="ARBA00023160"/>
    </source>
</evidence>
<feature type="transmembrane region" description="Helical" evidence="11">
    <location>
        <begin position="188"/>
        <end position="209"/>
    </location>
</feature>
<reference evidence="13" key="1">
    <citation type="journal article" date="2008" name="Nat. Genet.">
        <title>The Pristionchus pacificus genome provides a unique perspective on nematode lifestyle and parasitism.</title>
        <authorList>
            <person name="Dieterich C."/>
            <person name="Clifton S.W."/>
            <person name="Schuster L.N."/>
            <person name="Chinwalla A."/>
            <person name="Delehaunty K."/>
            <person name="Dinkelacker I."/>
            <person name="Fulton L."/>
            <person name="Fulton R."/>
            <person name="Godfrey J."/>
            <person name="Minx P."/>
            <person name="Mitreva M."/>
            <person name="Roeseler W."/>
            <person name="Tian H."/>
            <person name="Witte H."/>
            <person name="Yang S.P."/>
            <person name="Wilson R.K."/>
            <person name="Sommer R.J."/>
        </authorList>
    </citation>
    <scope>NUCLEOTIDE SEQUENCE [LARGE SCALE GENOMIC DNA]</scope>
    <source>
        <strain evidence="13">PS312</strain>
    </source>
</reference>
<evidence type="ECO:0000313" key="12">
    <source>
        <dbReference type="EnsemblMetazoa" id="PPA36530.1"/>
    </source>
</evidence>
<dbReference type="Pfam" id="PF01151">
    <property type="entry name" value="ELO"/>
    <property type="match status" value="1"/>
</dbReference>
<evidence type="ECO:0000256" key="6">
    <source>
        <dbReference type="ARBA" id="ARBA00022832"/>
    </source>
</evidence>
<evidence type="ECO:0000256" key="1">
    <source>
        <dbReference type="ARBA" id="ARBA00004141"/>
    </source>
</evidence>
<comment type="similarity">
    <text evidence="11">Belongs to the ELO family.</text>
</comment>
<accession>A0A8R1UQL2</accession>
<dbReference type="Proteomes" id="UP000005239">
    <property type="component" value="Unassembled WGS sequence"/>
</dbReference>
<keyword evidence="4 11" id="KW-0808">Transferase</keyword>
<organism evidence="12 13">
    <name type="scientific">Pristionchus pacificus</name>
    <name type="common">Parasitic nematode worm</name>
    <dbReference type="NCBI Taxonomy" id="54126"/>
    <lineage>
        <taxon>Eukaryota</taxon>
        <taxon>Metazoa</taxon>
        <taxon>Ecdysozoa</taxon>
        <taxon>Nematoda</taxon>
        <taxon>Chromadorea</taxon>
        <taxon>Rhabditida</taxon>
        <taxon>Rhabditina</taxon>
        <taxon>Diplogasteromorpha</taxon>
        <taxon>Diplogasteroidea</taxon>
        <taxon>Neodiplogasteridae</taxon>
        <taxon>Pristionchus</taxon>
    </lineage>
</organism>
<keyword evidence="6 11" id="KW-0276">Fatty acid metabolism</keyword>
<accession>A0A2A6CW81</accession>
<evidence type="ECO:0000313" key="13">
    <source>
        <dbReference type="Proteomes" id="UP000005239"/>
    </source>
</evidence>
<comment type="catalytic activity">
    <reaction evidence="11">
        <text>a very-long-chain acyl-CoA + malonyl-CoA + H(+) = a very-long-chain 3-oxoacyl-CoA + CO2 + CoA</text>
        <dbReference type="Rhea" id="RHEA:32727"/>
        <dbReference type="ChEBI" id="CHEBI:15378"/>
        <dbReference type="ChEBI" id="CHEBI:16526"/>
        <dbReference type="ChEBI" id="CHEBI:57287"/>
        <dbReference type="ChEBI" id="CHEBI:57384"/>
        <dbReference type="ChEBI" id="CHEBI:90725"/>
        <dbReference type="ChEBI" id="CHEBI:90736"/>
        <dbReference type="EC" id="2.3.1.199"/>
    </reaction>
</comment>
<evidence type="ECO:0000256" key="4">
    <source>
        <dbReference type="ARBA" id="ARBA00022679"/>
    </source>
</evidence>
<dbReference type="GO" id="GO:0005789">
    <property type="term" value="C:endoplasmic reticulum membrane"/>
    <property type="evidence" value="ECO:0000318"/>
    <property type="project" value="GO_Central"/>
</dbReference>
<name>A0A2A6CW81_PRIPA</name>
<feature type="transmembrane region" description="Helical" evidence="11">
    <location>
        <begin position="237"/>
        <end position="263"/>
    </location>
</feature>
<evidence type="ECO:0000256" key="2">
    <source>
        <dbReference type="ARBA" id="ARBA00005194"/>
    </source>
</evidence>
<keyword evidence="13" id="KW-1185">Reference proteome</keyword>
<protein>
    <recommendedName>
        <fullName evidence="11">Elongation of very long chain fatty acids protein</fullName>
        <ecNumber evidence="11">2.3.1.199</ecNumber>
    </recommendedName>
    <alternativeName>
        <fullName evidence="11">Very-long-chain 3-oxoacyl-CoA synthase</fullName>
    </alternativeName>
</protein>
<evidence type="ECO:0000256" key="3">
    <source>
        <dbReference type="ARBA" id="ARBA00022516"/>
    </source>
</evidence>
<dbReference type="EC" id="2.3.1.199" evidence="11"/>
<evidence type="ECO:0000256" key="11">
    <source>
        <dbReference type="RuleBase" id="RU361115"/>
    </source>
</evidence>
<dbReference type="PANTHER" id="PTHR11157">
    <property type="entry name" value="FATTY ACID ACYL TRANSFERASE-RELATED"/>
    <property type="match status" value="1"/>
</dbReference>
<keyword evidence="3 11" id="KW-0444">Lipid biosynthesis</keyword>
<dbReference type="GO" id="GO:0042761">
    <property type="term" value="P:very long-chain fatty acid biosynthetic process"/>
    <property type="evidence" value="ECO:0000318"/>
    <property type="project" value="GO_Central"/>
</dbReference>
<keyword evidence="9 11" id="KW-0472">Membrane</keyword>
<dbReference type="AlphaFoldDB" id="A0A2A6CW81"/>
<evidence type="ECO:0000256" key="5">
    <source>
        <dbReference type="ARBA" id="ARBA00022692"/>
    </source>
</evidence>
<dbReference type="GO" id="GO:0034626">
    <property type="term" value="P:fatty acid elongation, polyunsaturated fatty acid"/>
    <property type="evidence" value="ECO:0000318"/>
    <property type="project" value="GO_Central"/>
</dbReference>